<evidence type="ECO:0000259" key="8">
    <source>
        <dbReference type="Pfam" id="PF06738"/>
    </source>
</evidence>
<protein>
    <submittedName>
        <fullName evidence="9">Threonine/serine exporter family protein</fullName>
    </submittedName>
</protein>
<dbReference type="Pfam" id="PF06738">
    <property type="entry name" value="ThrE"/>
    <property type="match status" value="1"/>
</dbReference>
<dbReference type="EMBL" id="JBDXSU010000015">
    <property type="protein sequence ID" value="MFB5191972.1"/>
    <property type="molecule type" value="Genomic_DNA"/>
</dbReference>
<dbReference type="InterPro" id="IPR050539">
    <property type="entry name" value="ThrE_Dicarb/AminoAcid_Exp"/>
</dbReference>
<feature type="transmembrane region" description="Helical" evidence="7">
    <location>
        <begin position="118"/>
        <end position="137"/>
    </location>
</feature>
<evidence type="ECO:0000256" key="3">
    <source>
        <dbReference type="ARBA" id="ARBA00022692"/>
    </source>
</evidence>
<dbReference type="PANTHER" id="PTHR34390">
    <property type="entry name" value="UPF0442 PROTEIN YJJB-RELATED"/>
    <property type="match status" value="1"/>
</dbReference>
<evidence type="ECO:0000256" key="1">
    <source>
        <dbReference type="ARBA" id="ARBA00004651"/>
    </source>
</evidence>
<evidence type="ECO:0000256" key="5">
    <source>
        <dbReference type="ARBA" id="ARBA00023136"/>
    </source>
</evidence>
<dbReference type="RefSeq" id="WP_275475082.1">
    <property type="nucleotide sequence ID" value="NZ_CP162940.1"/>
</dbReference>
<feature type="transmembrane region" description="Helical" evidence="7">
    <location>
        <begin position="168"/>
        <end position="189"/>
    </location>
</feature>
<dbReference type="Proteomes" id="UP001579974">
    <property type="component" value="Unassembled WGS sequence"/>
</dbReference>
<evidence type="ECO:0000256" key="4">
    <source>
        <dbReference type="ARBA" id="ARBA00022989"/>
    </source>
</evidence>
<keyword evidence="3 7" id="KW-0812">Transmembrane</keyword>
<feature type="transmembrane region" description="Helical" evidence="7">
    <location>
        <begin position="143"/>
        <end position="161"/>
    </location>
</feature>
<evidence type="ECO:0000313" key="9">
    <source>
        <dbReference type="EMBL" id="MFB5191972.1"/>
    </source>
</evidence>
<comment type="caution">
    <text evidence="9">The sequence shown here is derived from an EMBL/GenBank/DDBJ whole genome shotgun (WGS) entry which is preliminary data.</text>
</comment>
<dbReference type="PANTHER" id="PTHR34390:SF2">
    <property type="entry name" value="SUCCINATE TRANSPORTER SUBUNIT YJJP-RELATED"/>
    <property type="match status" value="1"/>
</dbReference>
<keyword evidence="4 7" id="KW-1133">Transmembrane helix</keyword>
<evidence type="ECO:0000256" key="6">
    <source>
        <dbReference type="ARBA" id="ARBA00034125"/>
    </source>
</evidence>
<feature type="transmembrane region" description="Helical" evidence="7">
    <location>
        <begin position="226"/>
        <end position="250"/>
    </location>
</feature>
<evidence type="ECO:0000256" key="2">
    <source>
        <dbReference type="ARBA" id="ARBA00022475"/>
    </source>
</evidence>
<evidence type="ECO:0000256" key="7">
    <source>
        <dbReference type="SAM" id="Phobius"/>
    </source>
</evidence>
<dbReference type="InterPro" id="IPR010619">
    <property type="entry name" value="ThrE-like_N"/>
</dbReference>
<keyword evidence="10" id="KW-1185">Reference proteome</keyword>
<accession>A0ABV5AJW7</accession>
<comment type="subcellular location">
    <subcellularLocation>
        <location evidence="1">Cell membrane</location>
        <topology evidence="1">Multi-pass membrane protein</topology>
    </subcellularLocation>
</comment>
<evidence type="ECO:0000313" key="10">
    <source>
        <dbReference type="Proteomes" id="UP001579974"/>
    </source>
</evidence>
<keyword evidence="2" id="KW-1003">Cell membrane</keyword>
<gene>
    <name evidence="9" type="ORF">KKP3000_000763</name>
</gene>
<sequence length="252" mass="27320">MTDKEIILEVSLLAGKIMLESGAETSRVEDTMERIIRHALHVEQDTTTYTYVTVNGIFVQLDHSKGTNFVRIDSRGHNLERITAVNQISRSFAGGDMTLREVYESLLTISGEDSSYPLWLRIICATVLSGSVVLIFGGRFVDLPAGMAAGLLCYLIHLVAWRVIKASFFAEYVAAFIGGTLAYCLTTVSSGNLDSVMMGAVAPLVPGIAITTAIRDIMAKHYLSGLIRGLEAIFIAGALGTGIATVYYIFIL</sequence>
<name>A0ABV5AJW7_9BACL</name>
<comment type="similarity">
    <text evidence="6">Belongs to the ThrE exporter (TC 2.A.79) family.</text>
</comment>
<feature type="transmembrane region" description="Helical" evidence="7">
    <location>
        <begin position="195"/>
        <end position="214"/>
    </location>
</feature>
<proteinExistence type="inferred from homology"/>
<organism evidence="9 10">
    <name type="scientific">Alicyclobacillus fastidiosus</name>
    <dbReference type="NCBI Taxonomy" id="392011"/>
    <lineage>
        <taxon>Bacteria</taxon>
        <taxon>Bacillati</taxon>
        <taxon>Bacillota</taxon>
        <taxon>Bacilli</taxon>
        <taxon>Bacillales</taxon>
        <taxon>Alicyclobacillaceae</taxon>
        <taxon>Alicyclobacillus</taxon>
    </lineage>
</organism>
<feature type="domain" description="Threonine/serine exporter-like N-terminal" evidence="8">
    <location>
        <begin position="10"/>
        <end position="249"/>
    </location>
</feature>
<keyword evidence="5 7" id="KW-0472">Membrane</keyword>
<reference evidence="9 10" key="1">
    <citation type="journal article" date="2024" name="Int. J. Mol. Sci.">
        <title>Exploration of Alicyclobacillus spp. Genome in Search of Antibiotic Resistance.</title>
        <authorList>
            <person name="Bucka-Kolendo J."/>
            <person name="Kiousi D.E."/>
            <person name="Dekowska A."/>
            <person name="Mikolajczuk-Szczyrba A."/>
            <person name="Karadedos D.M."/>
            <person name="Michael P."/>
            <person name="Galanis A."/>
            <person name="Sokolowska B."/>
        </authorList>
    </citation>
    <scope>NUCLEOTIDE SEQUENCE [LARGE SCALE GENOMIC DNA]</scope>
    <source>
        <strain evidence="9 10">KKP 3000</strain>
    </source>
</reference>